<reference evidence="1" key="1">
    <citation type="submission" date="2023-04" db="EMBL/GenBank/DDBJ databases">
        <title>Draft Genome sequencing of Naganishia species isolated from polar environments using Oxford Nanopore Technology.</title>
        <authorList>
            <person name="Leo P."/>
            <person name="Venkateswaran K."/>
        </authorList>
    </citation>
    <scope>NUCLEOTIDE SEQUENCE</scope>
    <source>
        <strain evidence="1">MNA-CCFEE 5262</strain>
    </source>
</reference>
<dbReference type="Proteomes" id="UP001230649">
    <property type="component" value="Unassembled WGS sequence"/>
</dbReference>
<dbReference type="EMBL" id="JASBWS010000056">
    <property type="protein sequence ID" value="KAJ9104081.1"/>
    <property type="molecule type" value="Genomic_DNA"/>
</dbReference>
<evidence type="ECO:0000313" key="2">
    <source>
        <dbReference type="Proteomes" id="UP001230649"/>
    </source>
</evidence>
<name>A0ACC2VZN9_9TREE</name>
<protein>
    <submittedName>
        <fullName evidence="1">Uncharacterized protein</fullName>
    </submittedName>
</protein>
<gene>
    <name evidence="1" type="ORF">QFC20_004658</name>
</gene>
<accession>A0ACC2VZN9</accession>
<sequence length="397" mass="44587">MQGFNKYYPPDFDPRQTETLNGYRGVHALGKRAKDIDKGILVVRFELPFNIWCGSCNAHLGAGVRYNAQKLKVGNYYSTPIYAFRCKCHLCSGWFEIRTDPQNARYVVHEGARAQVQDWDPEENGGFAVHDTEAPSATDKPQDAFAHLEKQVVQKQTFATKSERLTELTDLSDRLHGDPYANSQLLRRHFRKEKKVENELLQRDEDLKQKYGLGERISLGRLDPAEQEKERSVWKQIKNQHSSRSTPTATVPDLAKLVKENTRKRYDPFDSESGKVLPLSRSGGSIRKPFRLGVKAKGKGKALASTSESEGTPSSTKRRRLLEDEEEVDDQLGVDDQPPTPASASGYNEMARPPPRSLETDTARPKQSRRATGGLASGLLAYGSDEEEEEAGQSHKI</sequence>
<proteinExistence type="predicted"/>
<organism evidence="1 2">
    <name type="scientific">Naganishia adeliensis</name>
    <dbReference type="NCBI Taxonomy" id="92952"/>
    <lineage>
        <taxon>Eukaryota</taxon>
        <taxon>Fungi</taxon>
        <taxon>Dikarya</taxon>
        <taxon>Basidiomycota</taxon>
        <taxon>Agaricomycotina</taxon>
        <taxon>Tremellomycetes</taxon>
        <taxon>Filobasidiales</taxon>
        <taxon>Filobasidiaceae</taxon>
        <taxon>Naganishia</taxon>
    </lineage>
</organism>
<evidence type="ECO:0000313" key="1">
    <source>
        <dbReference type="EMBL" id="KAJ9104081.1"/>
    </source>
</evidence>
<comment type="caution">
    <text evidence="1">The sequence shown here is derived from an EMBL/GenBank/DDBJ whole genome shotgun (WGS) entry which is preliminary data.</text>
</comment>
<keyword evidence="2" id="KW-1185">Reference proteome</keyword>